<dbReference type="InterPro" id="IPR007657">
    <property type="entry name" value="Glycosyltransferase_61"/>
</dbReference>
<evidence type="ECO:0000313" key="5">
    <source>
        <dbReference type="EMBL" id="QHT36304.1"/>
    </source>
</evidence>
<evidence type="ECO:0000259" key="4">
    <source>
        <dbReference type="Pfam" id="PF04577"/>
    </source>
</evidence>
<evidence type="ECO:0000256" key="3">
    <source>
        <dbReference type="ARBA" id="ARBA00023180"/>
    </source>
</evidence>
<organism evidence="5">
    <name type="scientific">viral metagenome</name>
    <dbReference type="NCBI Taxonomy" id="1070528"/>
    <lineage>
        <taxon>unclassified sequences</taxon>
        <taxon>metagenomes</taxon>
        <taxon>organismal metagenomes</taxon>
    </lineage>
</organism>
<evidence type="ECO:0000256" key="1">
    <source>
        <dbReference type="ARBA" id="ARBA00022676"/>
    </source>
</evidence>
<name>A0A6C0F528_9ZZZZ</name>
<feature type="domain" description="Glycosyltransferase 61 catalytic" evidence="4">
    <location>
        <begin position="17"/>
        <end position="214"/>
    </location>
</feature>
<dbReference type="AlphaFoldDB" id="A0A6C0F528"/>
<dbReference type="InterPro" id="IPR049625">
    <property type="entry name" value="Glyco_transf_61_cat"/>
</dbReference>
<evidence type="ECO:0000256" key="2">
    <source>
        <dbReference type="ARBA" id="ARBA00022679"/>
    </source>
</evidence>
<keyword evidence="2" id="KW-0808">Transferase</keyword>
<accession>A0A6C0F528</accession>
<dbReference type="GO" id="GO:0016757">
    <property type="term" value="F:glycosyltransferase activity"/>
    <property type="evidence" value="ECO:0007669"/>
    <property type="project" value="UniProtKB-KW"/>
</dbReference>
<sequence>MIKVSNKRSTGGSLFHYAHFLCDCLFPEIINNIFKYNEVIREKNIRQTIGNFSKIYKDVMIIKHREILPKKFNELKIGTLTYKNKEQYCTKMHFNKFRNFIFSRYKINHLEYKSDYPEVILIKRSDRVNLINDKYLSKLNTNPTTGKERREIDNIDNVEAYLTNKYGNAFKALFFENISFENQVLYFNNAKLIICAHGAVMSNMFFCKENTKIIEVTCKMHWNFFNKISSILNLNHIKCTTNEYNAVINCINENEI</sequence>
<dbReference type="EMBL" id="MN739036">
    <property type="protein sequence ID" value="QHT36304.1"/>
    <property type="molecule type" value="Genomic_DNA"/>
</dbReference>
<keyword evidence="1" id="KW-0328">Glycosyltransferase</keyword>
<reference evidence="5" key="1">
    <citation type="journal article" date="2020" name="Nature">
        <title>Giant virus diversity and host interactions through global metagenomics.</title>
        <authorList>
            <person name="Schulz F."/>
            <person name="Roux S."/>
            <person name="Paez-Espino D."/>
            <person name="Jungbluth S."/>
            <person name="Walsh D.A."/>
            <person name="Denef V.J."/>
            <person name="McMahon K.D."/>
            <person name="Konstantinidis K.T."/>
            <person name="Eloe-Fadrosh E.A."/>
            <person name="Kyrpides N.C."/>
            <person name="Woyke T."/>
        </authorList>
    </citation>
    <scope>NUCLEOTIDE SEQUENCE</scope>
    <source>
        <strain evidence="5">GVMAG-M-3300009182-46</strain>
    </source>
</reference>
<dbReference type="PANTHER" id="PTHR20961">
    <property type="entry name" value="GLYCOSYLTRANSFERASE"/>
    <property type="match status" value="1"/>
</dbReference>
<protein>
    <recommendedName>
        <fullName evidence="4">Glycosyltransferase 61 catalytic domain-containing protein</fullName>
    </recommendedName>
</protein>
<proteinExistence type="predicted"/>
<keyword evidence="3" id="KW-0325">Glycoprotein</keyword>
<dbReference type="Pfam" id="PF04577">
    <property type="entry name" value="Glyco_transf_61"/>
    <property type="match status" value="1"/>
</dbReference>